<proteinExistence type="predicted"/>
<accession>A0A9Q3CA08</accession>
<reference evidence="1" key="1">
    <citation type="submission" date="2021-03" db="EMBL/GenBank/DDBJ databases">
        <title>Draft genome sequence of rust myrtle Austropuccinia psidii MF-1, a brazilian biotype.</title>
        <authorList>
            <person name="Quecine M.C."/>
            <person name="Pachon D.M.R."/>
            <person name="Bonatelli M.L."/>
            <person name="Correr F.H."/>
            <person name="Franceschini L.M."/>
            <person name="Leite T.F."/>
            <person name="Margarido G.R.A."/>
            <person name="Almeida C.A."/>
            <person name="Ferrarezi J.A."/>
            <person name="Labate C.A."/>
        </authorList>
    </citation>
    <scope>NUCLEOTIDE SEQUENCE</scope>
    <source>
        <strain evidence="1">MF-1</strain>
    </source>
</reference>
<comment type="caution">
    <text evidence="1">The sequence shown here is derived from an EMBL/GenBank/DDBJ whole genome shotgun (WGS) entry which is preliminary data.</text>
</comment>
<dbReference type="InterPro" id="IPR012337">
    <property type="entry name" value="RNaseH-like_sf"/>
</dbReference>
<name>A0A9Q3CA08_9BASI</name>
<dbReference type="PANTHER" id="PTHR37984">
    <property type="entry name" value="PROTEIN CBG26694"/>
    <property type="match status" value="1"/>
</dbReference>
<dbReference type="InterPro" id="IPR036397">
    <property type="entry name" value="RNaseH_sf"/>
</dbReference>
<dbReference type="SUPFAM" id="SSF53098">
    <property type="entry name" value="Ribonuclease H-like"/>
    <property type="match status" value="1"/>
</dbReference>
<evidence type="ECO:0000313" key="1">
    <source>
        <dbReference type="EMBL" id="MBW0478815.1"/>
    </source>
</evidence>
<dbReference type="AlphaFoldDB" id="A0A9Q3CA08"/>
<gene>
    <name evidence="1" type="ORF">O181_018530</name>
</gene>
<dbReference type="OrthoDB" id="5592268at2759"/>
<evidence type="ECO:0000313" key="2">
    <source>
        <dbReference type="Proteomes" id="UP000765509"/>
    </source>
</evidence>
<dbReference type="PANTHER" id="PTHR37984:SF5">
    <property type="entry name" value="PROTEIN NYNRIN-LIKE"/>
    <property type="match status" value="1"/>
</dbReference>
<dbReference type="InterPro" id="IPR050951">
    <property type="entry name" value="Retrovirus_Pol_polyprotein"/>
</dbReference>
<keyword evidence="2" id="KW-1185">Reference proteome</keyword>
<organism evidence="1 2">
    <name type="scientific">Austropuccinia psidii MF-1</name>
    <dbReference type="NCBI Taxonomy" id="1389203"/>
    <lineage>
        <taxon>Eukaryota</taxon>
        <taxon>Fungi</taxon>
        <taxon>Dikarya</taxon>
        <taxon>Basidiomycota</taxon>
        <taxon>Pucciniomycotina</taxon>
        <taxon>Pucciniomycetes</taxon>
        <taxon>Pucciniales</taxon>
        <taxon>Sphaerophragmiaceae</taxon>
        <taxon>Austropuccinia</taxon>
    </lineage>
</organism>
<dbReference type="EMBL" id="AVOT02005337">
    <property type="protein sequence ID" value="MBW0478815.1"/>
    <property type="molecule type" value="Genomic_DNA"/>
</dbReference>
<protein>
    <recommendedName>
        <fullName evidence="3">Integrase catalytic domain-containing protein</fullName>
    </recommendedName>
</protein>
<evidence type="ECO:0008006" key="3">
    <source>
        <dbReference type="Google" id="ProtNLM"/>
    </source>
</evidence>
<sequence length="131" mass="15662">MSEDTIKERIESTSWWPQWEKKLSEYINTCEIFLNANRNHGKKYGLLQHIEEPKHPWKLISMDWVTGIFPGGKENLIAFIVILYRFSKIFRFLPFHKQDTAMDTEFSFWKNIIVKCGVPEIIISHRDIKFT</sequence>
<dbReference type="Proteomes" id="UP000765509">
    <property type="component" value="Unassembled WGS sequence"/>
</dbReference>
<dbReference type="Gene3D" id="3.30.420.10">
    <property type="entry name" value="Ribonuclease H-like superfamily/Ribonuclease H"/>
    <property type="match status" value="1"/>
</dbReference>
<dbReference type="GO" id="GO:0003676">
    <property type="term" value="F:nucleic acid binding"/>
    <property type="evidence" value="ECO:0007669"/>
    <property type="project" value="InterPro"/>
</dbReference>